<proteinExistence type="predicted"/>
<organism evidence="1">
    <name type="scientific">marine sediment metagenome</name>
    <dbReference type="NCBI Taxonomy" id="412755"/>
    <lineage>
        <taxon>unclassified sequences</taxon>
        <taxon>metagenomes</taxon>
        <taxon>ecological metagenomes</taxon>
    </lineage>
</organism>
<accession>A0A0F9D0L0</accession>
<feature type="non-terminal residue" evidence="1">
    <location>
        <position position="142"/>
    </location>
</feature>
<evidence type="ECO:0000313" key="1">
    <source>
        <dbReference type="EMBL" id="KKL55084.1"/>
    </source>
</evidence>
<name>A0A0F9D0L0_9ZZZZ</name>
<gene>
    <name evidence="1" type="ORF">LCGC14_2258960</name>
</gene>
<dbReference type="AlphaFoldDB" id="A0A0F9D0L0"/>
<sequence length="142" mass="14981">MPKVDYTLSIASRLAHVEEFLRGVGNALRLQGRRMSATAPTDKQVVMWNGTTKKWEPVTGAQILFARATSNLSLSTSAQSIVGDGDSSKVRLLLPTIGDWLIAAVCDLNLTVAGAGISFGELFVNDSGTAETGVAVYIPDAA</sequence>
<dbReference type="EMBL" id="LAZR01030968">
    <property type="protein sequence ID" value="KKL55084.1"/>
    <property type="molecule type" value="Genomic_DNA"/>
</dbReference>
<protein>
    <submittedName>
        <fullName evidence="1">Uncharacterized protein</fullName>
    </submittedName>
</protein>
<comment type="caution">
    <text evidence="1">The sequence shown here is derived from an EMBL/GenBank/DDBJ whole genome shotgun (WGS) entry which is preliminary data.</text>
</comment>
<reference evidence="1" key="1">
    <citation type="journal article" date="2015" name="Nature">
        <title>Complex archaea that bridge the gap between prokaryotes and eukaryotes.</title>
        <authorList>
            <person name="Spang A."/>
            <person name="Saw J.H."/>
            <person name="Jorgensen S.L."/>
            <person name="Zaremba-Niedzwiedzka K."/>
            <person name="Martijn J."/>
            <person name="Lind A.E."/>
            <person name="van Eijk R."/>
            <person name="Schleper C."/>
            <person name="Guy L."/>
            <person name="Ettema T.J."/>
        </authorList>
    </citation>
    <scope>NUCLEOTIDE SEQUENCE</scope>
</reference>